<feature type="compositionally biased region" description="Basic and acidic residues" evidence="1">
    <location>
        <begin position="292"/>
        <end position="310"/>
    </location>
</feature>
<evidence type="ECO:0000256" key="1">
    <source>
        <dbReference type="SAM" id="MobiDB-lite"/>
    </source>
</evidence>
<accession>A0A4Z1EIL5</accession>
<name>A0A4Z1EIL5_9HELO</name>
<dbReference type="Proteomes" id="UP000297777">
    <property type="component" value="Unassembled WGS sequence"/>
</dbReference>
<feature type="region of interest" description="Disordered" evidence="1">
    <location>
        <begin position="1"/>
        <end position="27"/>
    </location>
</feature>
<proteinExistence type="predicted"/>
<protein>
    <submittedName>
        <fullName evidence="2">Uncharacterized protein</fullName>
    </submittedName>
</protein>
<feature type="region of interest" description="Disordered" evidence="1">
    <location>
        <begin position="257"/>
        <end position="489"/>
    </location>
</feature>
<organism evidence="2 3">
    <name type="scientific">Botrytis tulipae</name>
    <dbReference type="NCBI Taxonomy" id="87230"/>
    <lineage>
        <taxon>Eukaryota</taxon>
        <taxon>Fungi</taxon>
        <taxon>Dikarya</taxon>
        <taxon>Ascomycota</taxon>
        <taxon>Pezizomycotina</taxon>
        <taxon>Leotiomycetes</taxon>
        <taxon>Helotiales</taxon>
        <taxon>Sclerotiniaceae</taxon>
        <taxon>Botrytis</taxon>
    </lineage>
</organism>
<dbReference type="EMBL" id="PQXH01000136">
    <property type="protein sequence ID" value="TGO10398.1"/>
    <property type="molecule type" value="Genomic_DNA"/>
</dbReference>
<keyword evidence="3" id="KW-1185">Reference proteome</keyword>
<sequence length="517" mass="56854">MSTNSSRNRRGRGGEGAGPSNPNFNLQASQDQANVTQLTWTADDEEILQLSTDLDKRAWRWCNIIYGKNLPDLIPSNQEVDIGENVPVLSSSGKSLEDTRWNNRFLDCLMQAMCLPPFIENYKFLHYAILCAMHYRLGEESGCYLPSPSTILTADEEGEGDEDRHRQPKDASFIRLLKEEVQQGMRAYKRKQLGVIGRDLKAITQAWDRYVAEPGNKDRLQNSADCRKKDDGSYTTEKFLASKKEWLCNSRLEAQQDQMQDQATASNRSTRGAADDTELSEQANGHAVTLHRVSDEQEDTRASQDEERQIEFAANEDSSPCDPTTNDEEEMEIESAVVESPDAHTNEDMAGIENPIPDGSKVLANESGNVGGADKEITMTGGPKAYASESGIEPIGSLGELNPSPKTNLTQQNPGRVGFGANLGNVENSNSSSVNTPVKTLVSSIEAHTNAGVAESNSQDNTPPQSSTASESYGAPASKRQRLEDRIGTRNVVREMEGLGSSAMVELERKTNDWRVV</sequence>
<dbReference type="AlphaFoldDB" id="A0A4Z1EIL5"/>
<comment type="caution">
    <text evidence="2">The sequence shown here is derived from an EMBL/GenBank/DDBJ whole genome shotgun (WGS) entry which is preliminary data.</text>
</comment>
<evidence type="ECO:0000313" key="2">
    <source>
        <dbReference type="EMBL" id="TGO10398.1"/>
    </source>
</evidence>
<dbReference type="OrthoDB" id="10634192at2759"/>
<feature type="compositionally biased region" description="Polar residues" evidence="1">
    <location>
        <begin position="404"/>
        <end position="414"/>
    </location>
</feature>
<feature type="compositionally biased region" description="Polar residues" evidence="1">
    <location>
        <begin position="436"/>
        <end position="447"/>
    </location>
</feature>
<evidence type="ECO:0000313" key="3">
    <source>
        <dbReference type="Proteomes" id="UP000297777"/>
    </source>
</evidence>
<gene>
    <name evidence="2" type="ORF">BTUL_0136g00200</name>
</gene>
<reference evidence="2 3" key="1">
    <citation type="submission" date="2017-12" db="EMBL/GenBank/DDBJ databases">
        <title>Comparative genomics of Botrytis spp.</title>
        <authorList>
            <person name="Valero-Jimenez C.A."/>
            <person name="Tapia P."/>
            <person name="Veloso J."/>
            <person name="Silva-Moreno E."/>
            <person name="Staats M."/>
            <person name="Valdes J.H."/>
            <person name="Van Kan J.A.L."/>
        </authorList>
    </citation>
    <scope>NUCLEOTIDE SEQUENCE [LARGE SCALE GENOMIC DNA]</scope>
    <source>
        <strain evidence="2 3">Bt9001</strain>
    </source>
</reference>
<feature type="compositionally biased region" description="Polar residues" evidence="1">
    <location>
        <begin position="455"/>
        <end position="471"/>
    </location>
</feature>
<feature type="compositionally biased region" description="Low complexity" evidence="1">
    <location>
        <begin position="425"/>
        <end position="435"/>
    </location>
</feature>